<dbReference type="InterPro" id="IPR016461">
    <property type="entry name" value="COMT-like"/>
</dbReference>
<evidence type="ECO:0000259" key="1">
    <source>
        <dbReference type="Pfam" id="PF08100"/>
    </source>
</evidence>
<proteinExistence type="predicted"/>
<name>A0ABP0YMJ4_9ROSI</name>
<dbReference type="Gene3D" id="1.10.10.10">
    <property type="entry name" value="Winged helix-like DNA-binding domain superfamily/Winged helix DNA-binding domain"/>
    <property type="match status" value="1"/>
</dbReference>
<accession>A0ABP0YMJ4</accession>
<keyword evidence="3" id="KW-1185">Reference proteome</keyword>
<evidence type="ECO:0000313" key="3">
    <source>
        <dbReference type="Proteomes" id="UP001642487"/>
    </source>
</evidence>
<dbReference type="InterPro" id="IPR036390">
    <property type="entry name" value="WH_DNA-bd_sf"/>
</dbReference>
<dbReference type="SUPFAM" id="SSF46785">
    <property type="entry name" value="Winged helix' DNA-binding domain"/>
    <property type="match status" value="1"/>
</dbReference>
<protein>
    <recommendedName>
        <fullName evidence="1">O-methyltransferase dimerisation domain-containing protein</fullName>
    </recommendedName>
</protein>
<dbReference type="Proteomes" id="UP001642487">
    <property type="component" value="Chromosome 5"/>
</dbReference>
<dbReference type="PANTHER" id="PTHR11746">
    <property type="entry name" value="O-METHYLTRANSFERASE"/>
    <property type="match status" value="1"/>
</dbReference>
<feature type="domain" description="O-methyltransferase dimerisation" evidence="1">
    <location>
        <begin position="28"/>
        <end position="121"/>
    </location>
</feature>
<dbReference type="InterPro" id="IPR012967">
    <property type="entry name" value="COMT_dimerisation"/>
</dbReference>
<dbReference type="EMBL" id="OZ021739">
    <property type="protein sequence ID" value="CAK9321739.1"/>
    <property type="molecule type" value="Genomic_DNA"/>
</dbReference>
<evidence type="ECO:0000313" key="2">
    <source>
        <dbReference type="EMBL" id="CAK9321739.1"/>
    </source>
</evidence>
<dbReference type="Pfam" id="PF08100">
    <property type="entry name" value="Dimerisation"/>
    <property type="match status" value="1"/>
</dbReference>
<gene>
    <name evidence="2" type="ORF">CITCOLO1_LOCUS13828</name>
</gene>
<dbReference type="InterPro" id="IPR036388">
    <property type="entry name" value="WH-like_DNA-bd_sf"/>
</dbReference>
<reference evidence="2 3" key="1">
    <citation type="submission" date="2024-03" db="EMBL/GenBank/DDBJ databases">
        <authorList>
            <person name="Gkanogiannis A."/>
            <person name="Becerra Lopez-Lavalle L."/>
        </authorList>
    </citation>
    <scope>NUCLEOTIDE SEQUENCE [LARGE SCALE GENOMIC DNA]</scope>
</reference>
<dbReference type="PROSITE" id="PS51683">
    <property type="entry name" value="SAM_OMT_II"/>
    <property type="match status" value="1"/>
</dbReference>
<sequence>MASTAEETTITSSDDAATAQEQHYAYAMQLATLSVVPMTLQAAFELGVFEILAKAWNGAELSPTEIAAEITTINPEAATMIDWMLRLLASHSVVVCSLAFDEDGNVQRVYSLTPVSKYYVRNEDGASLGPLLILLQDKILLHIWCGNMWEDTCLRKFQREMLFS</sequence>
<organism evidence="2 3">
    <name type="scientific">Citrullus colocynthis</name>
    <name type="common">colocynth</name>
    <dbReference type="NCBI Taxonomy" id="252529"/>
    <lineage>
        <taxon>Eukaryota</taxon>
        <taxon>Viridiplantae</taxon>
        <taxon>Streptophyta</taxon>
        <taxon>Embryophyta</taxon>
        <taxon>Tracheophyta</taxon>
        <taxon>Spermatophyta</taxon>
        <taxon>Magnoliopsida</taxon>
        <taxon>eudicotyledons</taxon>
        <taxon>Gunneridae</taxon>
        <taxon>Pentapetalae</taxon>
        <taxon>rosids</taxon>
        <taxon>fabids</taxon>
        <taxon>Cucurbitales</taxon>
        <taxon>Cucurbitaceae</taxon>
        <taxon>Benincaseae</taxon>
        <taxon>Citrullus</taxon>
    </lineage>
</organism>